<feature type="domain" description="PABS" evidence="5">
    <location>
        <begin position="93"/>
        <end position="221"/>
    </location>
</feature>
<gene>
    <name evidence="6" type="ORF">C8P67_10422</name>
</gene>
<evidence type="ECO:0000313" key="7">
    <source>
        <dbReference type="Proteomes" id="UP000257136"/>
    </source>
</evidence>
<dbReference type="Gene3D" id="3.40.50.150">
    <property type="entry name" value="Vaccinia Virus protein VP39"/>
    <property type="match status" value="1"/>
</dbReference>
<sequence>MLRKLLSYIIPIKIYKTNSALSKTIEVTWANGELVLDSENTNYSYGSLQRILRKGLKHFGFEKIAKMNNALVLGVAGGSVIKTLVDEIHFEGRITGVDIDPDIIKIANEYFNLNKIKNLNIVIDDAFEFVLKTKDRYDLIIVDIFQDTKMPNFLFEKFFVNRICFLLKSKGIILFNTMCLTPSDNVRNYDFIKEFNDQGYKIQSIPRVEIHNELIIIEKLD</sequence>
<name>A0A3E0EQH2_9FLAO</name>
<dbReference type="Pfam" id="PF01564">
    <property type="entry name" value="Spermine_synth"/>
    <property type="match status" value="1"/>
</dbReference>
<dbReference type="GO" id="GO:0016740">
    <property type="term" value="F:transferase activity"/>
    <property type="evidence" value="ECO:0007669"/>
    <property type="project" value="UniProtKB-UniRule"/>
</dbReference>
<dbReference type="PROSITE" id="PS51006">
    <property type="entry name" value="PABS_2"/>
    <property type="match status" value="1"/>
</dbReference>
<evidence type="ECO:0000256" key="4">
    <source>
        <dbReference type="PROSITE-ProRule" id="PRU00354"/>
    </source>
</evidence>
<dbReference type="AlphaFoldDB" id="A0A3E0EQH2"/>
<dbReference type="PANTHER" id="PTHR43317:SF1">
    <property type="entry name" value="THERMOSPERMINE SYNTHASE ACAULIS5"/>
    <property type="match status" value="1"/>
</dbReference>
<protein>
    <submittedName>
        <fullName evidence="6">Spermine/spermidine synthase</fullName>
    </submittedName>
</protein>
<accession>A0A3E0EQH2</accession>
<dbReference type="RefSeq" id="WP_115812029.1">
    <property type="nucleotide sequence ID" value="NZ_QUNI01000004.1"/>
</dbReference>
<dbReference type="GO" id="GO:0006596">
    <property type="term" value="P:polyamine biosynthetic process"/>
    <property type="evidence" value="ECO:0007669"/>
    <property type="project" value="UniProtKB-UniRule"/>
</dbReference>
<dbReference type="OrthoDB" id="650847at2"/>
<comment type="caution">
    <text evidence="6">The sequence shown here is derived from an EMBL/GenBank/DDBJ whole genome shotgun (WGS) entry which is preliminary data.</text>
</comment>
<evidence type="ECO:0000256" key="3">
    <source>
        <dbReference type="ARBA" id="ARBA00023115"/>
    </source>
</evidence>
<dbReference type="Proteomes" id="UP000257136">
    <property type="component" value="Unassembled WGS sequence"/>
</dbReference>
<organism evidence="6 7">
    <name type="scientific">Flavobacterium aquicola</name>
    <dbReference type="NCBI Taxonomy" id="1682742"/>
    <lineage>
        <taxon>Bacteria</taxon>
        <taxon>Pseudomonadati</taxon>
        <taxon>Bacteroidota</taxon>
        <taxon>Flavobacteriia</taxon>
        <taxon>Flavobacteriales</taxon>
        <taxon>Flavobacteriaceae</taxon>
        <taxon>Flavobacterium</taxon>
    </lineage>
</organism>
<keyword evidence="7" id="KW-1185">Reference proteome</keyword>
<proteinExistence type="inferred from homology"/>
<dbReference type="InterPro" id="IPR030374">
    <property type="entry name" value="PABS"/>
</dbReference>
<dbReference type="EMBL" id="QUNI01000004">
    <property type="protein sequence ID" value="REG99406.1"/>
    <property type="molecule type" value="Genomic_DNA"/>
</dbReference>
<comment type="similarity">
    <text evidence="1">Belongs to the spermidine/spermine synthase family.</text>
</comment>
<evidence type="ECO:0000313" key="6">
    <source>
        <dbReference type="EMBL" id="REG99406.1"/>
    </source>
</evidence>
<evidence type="ECO:0000259" key="5">
    <source>
        <dbReference type="PROSITE" id="PS51006"/>
    </source>
</evidence>
<feature type="active site" description="Proton acceptor" evidence="4">
    <location>
        <position position="143"/>
    </location>
</feature>
<evidence type="ECO:0000256" key="2">
    <source>
        <dbReference type="ARBA" id="ARBA00022679"/>
    </source>
</evidence>
<keyword evidence="3 4" id="KW-0620">Polyamine biosynthesis</keyword>
<reference evidence="6 7" key="1">
    <citation type="submission" date="2018-08" db="EMBL/GenBank/DDBJ databases">
        <title>Genomic Encyclopedia of Archaeal and Bacterial Type Strains, Phase II (KMG-II): from individual species to whole genera.</title>
        <authorList>
            <person name="Goeker M."/>
        </authorList>
    </citation>
    <scope>NUCLEOTIDE SEQUENCE [LARGE SCALE GENOMIC DNA]</scope>
    <source>
        <strain evidence="6 7">DSM 100880</strain>
    </source>
</reference>
<dbReference type="SUPFAM" id="SSF53335">
    <property type="entry name" value="S-adenosyl-L-methionine-dependent methyltransferases"/>
    <property type="match status" value="1"/>
</dbReference>
<dbReference type="NCBIfam" id="NF037959">
    <property type="entry name" value="MFS_SpdSyn"/>
    <property type="match status" value="1"/>
</dbReference>
<evidence type="ECO:0000256" key="1">
    <source>
        <dbReference type="ARBA" id="ARBA00007867"/>
    </source>
</evidence>
<keyword evidence="2 4" id="KW-0808">Transferase</keyword>
<dbReference type="InterPro" id="IPR029063">
    <property type="entry name" value="SAM-dependent_MTases_sf"/>
</dbReference>
<dbReference type="CDD" id="cd02440">
    <property type="entry name" value="AdoMet_MTases"/>
    <property type="match status" value="1"/>
</dbReference>
<dbReference type="PANTHER" id="PTHR43317">
    <property type="entry name" value="THERMOSPERMINE SYNTHASE ACAULIS5"/>
    <property type="match status" value="1"/>
</dbReference>